<dbReference type="SUPFAM" id="SSF54373">
    <property type="entry name" value="FAD-linked reductases, C-terminal domain"/>
    <property type="match status" value="1"/>
</dbReference>
<sequence>MKVNGKGGVYVWRDQGVMIDCRDEVLREFNEGCEGIGEVEWDDNVEKIGGERKAGGGRGKRRKGVVGETGVKGAPKGRKPDYSLDSYLRSKLSPETYNRTKGLALASYANTFCSPSMSDISARRTKEYEHHWEANDGEDGGDWTVIGGMGDVVNEVLKDSGVEENVVTGWEVREVEWLDDEGGSVVVRGRKEGEEVEVRGRRVVVTVSLNVLKSGLIKFKPPLPSSVTQSFNFMGMSNACKLQIVTLLNPTGDSKIGNVIAADGGIPEIWVNEEKGKGGEKLWVTTVFATGNFADDMGEKGEEETVRDTMGMMEEVFGIEGLMENVVESNMYVWGENKFVGGGYSYPRVGCSREHQEVMRRRFFGGRGWMGGEHTNVGAGMTVHSAMEEGRRMGSEVMVDCRTVVKWGRSREVKERVEKDVIKNRLLIERWREVGMVRALPKWRRANIFKAAEKMGVNRAAVLSLRRHHIKQNNMGLSEDLLQLGTNDEKLSAANAFERCVGRYLDLLGLEYVDEEEQRLRNPPRIGMYHPGTPDFRFDEPFMIDDCEGGGQWEINWIGVKHFYGASTIRWDNKSACGRIPKKAASYRKNFGPGAYLFAYGVGEGMSKRMPEGVCVLDESVIDLSELRDVLRTWCADENEEIWP</sequence>
<dbReference type="AlphaFoldDB" id="A0A9W7G9Y0"/>
<evidence type="ECO:0000313" key="3">
    <source>
        <dbReference type="EMBL" id="GMI37354.1"/>
    </source>
</evidence>
<name>A0A9W7G9Y0_9STRA</name>
<feature type="domain" description="Amine oxidase" evidence="2">
    <location>
        <begin position="122"/>
        <end position="393"/>
    </location>
</feature>
<dbReference type="InterPro" id="IPR029404">
    <property type="entry name" value="CDIN1"/>
</dbReference>
<dbReference type="SUPFAM" id="SSF51905">
    <property type="entry name" value="FAD/NAD(P)-binding domain"/>
    <property type="match status" value="1"/>
</dbReference>
<protein>
    <recommendedName>
        <fullName evidence="2">Amine oxidase domain-containing protein</fullName>
    </recommendedName>
</protein>
<accession>A0A9W7G9Y0</accession>
<dbReference type="Pfam" id="PF01593">
    <property type="entry name" value="Amino_oxidase"/>
    <property type="match status" value="1"/>
</dbReference>
<dbReference type="GO" id="GO:0016491">
    <property type="term" value="F:oxidoreductase activity"/>
    <property type="evidence" value="ECO:0007669"/>
    <property type="project" value="InterPro"/>
</dbReference>
<dbReference type="Gene3D" id="3.50.50.60">
    <property type="entry name" value="FAD/NAD(P)-binding domain"/>
    <property type="match status" value="1"/>
</dbReference>
<dbReference type="InterPro" id="IPR002937">
    <property type="entry name" value="Amino_oxidase"/>
</dbReference>
<feature type="region of interest" description="Disordered" evidence="1">
    <location>
        <begin position="48"/>
        <end position="78"/>
    </location>
</feature>
<dbReference type="OrthoDB" id="46673at2759"/>
<dbReference type="PANTHER" id="PTHR10742">
    <property type="entry name" value="FLAVIN MONOAMINE OXIDASE"/>
    <property type="match status" value="1"/>
</dbReference>
<dbReference type="Proteomes" id="UP001165065">
    <property type="component" value="Unassembled WGS sequence"/>
</dbReference>
<evidence type="ECO:0000313" key="4">
    <source>
        <dbReference type="Proteomes" id="UP001165065"/>
    </source>
</evidence>
<evidence type="ECO:0000256" key="1">
    <source>
        <dbReference type="SAM" id="MobiDB-lite"/>
    </source>
</evidence>
<comment type="caution">
    <text evidence="3">The sequence shown here is derived from an EMBL/GenBank/DDBJ whole genome shotgun (WGS) entry which is preliminary data.</text>
</comment>
<dbReference type="EMBL" id="BRYA01000073">
    <property type="protein sequence ID" value="GMI37354.1"/>
    <property type="molecule type" value="Genomic_DNA"/>
</dbReference>
<gene>
    <name evidence="3" type="ORF">TrCOL_g11715</name>
</gene>
<dbReference type="Pfam" id="PF14811">
    <property type="entry name" value="TPD"/>
    <property type="match status" value="1"/>
</dbReference>
<evidence type="ECO:0000259" key="2">
    <source>
        <dbReference type="Pfam" id="PF01593"/>
    </source>
</evidence>
<dbReference type="InterPro" id="IPR036188">
    <property type="entry name" value="FAD/NAD-bd_sf"/>
</dbReference>
<dbReference type="InterPro" id="IPR050281">
    <property type="entry name" value="Flavin_monoamine_oxidase"/>
</dbReference>
<reference evidence="4" key="1">
    <citation type="journal article" date="2023" name="Commun. Biol.">
        <title>Genome analysis of Parmales, the sister group of diatoms, reveals the evolutionary specialization of diatoms from phago-mixotrophs to photoautotrophs.</title>
        <authorList>
            <person name="Ban H."/>
            <person name="Sato S."/>
            <person name="Yoshikawa S."/>
            <person name="Yamada K."/>
            <person name="Nakamura Y."/>
            <person name="Ichinomiya M."/>
            <person name="Sato N."/>
            <person name="Blanc-Mathieu R."/>
            <person name="Endo H."/>
            <person name="Kuwata A."/>
            <person name="Ogata H."/>
        </authorList>
    </citation>
    <scope>NUCLEOTIDE SEQUENCE [LARGE SCALE GENOMIC DNA]</scope>
</reference>
<proteinExistence type="predicted"/>
<organism evidence="3 4">
    <name type="scientific">Triparma columacea</name>
    <dbReference type="NCBI Taxonomy" id="722753"/>
    <lineage>
        <taxon>Eukaryota</taxon>
        <taxon>Sar</taxon>
        <taxon>Stramenopiles</taxon>
        <taxon>Ochrophyta</taxon>
        <taxon>Bolidophyceae</taxon>
        <taxon>Parmales</taxon>
        <taxon>Triparmaceae</taxon>
        <taxon>Triparma</taxon>
    </lineage>
</organism>
<keyword evidence="4" id="KW-1185">Reference proteome</keyword>
<dbReference type="PANTHER" id="PTHR10742:SF418">
    <property type="entry name" value="AMINE OXIDASE DOMAIN-CONTAINING PROTEIN"/>
    <property type="match status" value="1"/>
</dbReference>